<dbReference type="SMART" id="SM00448">
    <property type="entry name" value="REC"/>
    <property type="match status" value="1"/>
</dbReference>
<dbReference type="RefSeq" id="WP_118325604.1">
    <property type="nucleotide sequence ID" value="NZ_CATXNH010000017.1"/>
</dbReference>
<feature type="domain" description="Response regulatory" evidence="8">
    <location>
        <begin position="2"/>
        <end position="116"/>
    </location>
</feature>
<keyword evidence="1 6" id="KW-0597">Phosphoprotein</keyword>
<dbReference type="CDD" id="cd00383">
    <property type="entry name" value="trans_reg_C"/>
    <property type="match status" value="1"/>
</dbReference>
<evidence type="ECO:0000313" key="11">
    <source>
        <dbReference type="Proteomes" id="UP000265489"/>
    </source>
</evidence>
<comment type="caution">
    <text evidence="10">The sequence shown here is derived from an EMBL/GenBank/DDBJ whole genome shotgun (WGS) entry which is preliminary data.</text>
</comment>
<evidence type="ECO:0000256" key="7">
    <source>
        <dbReference type="PROSITE-ProRule" id="PRU01091"/>
    </source>
</evidence>
<keyword evidence="5" id="KW-0804">Transcription</keyword>
<evidence type="ECO:0000256" key="1">
    <source>
        <dbReference type="ARBA" id="ARBA00022553"/>
    </source>
</evidence>
<feature type="domain" description="OmpR/PhoB-type" evidence="9">
    <location>
        <begin position="124"/>
        <end position="222"/>
    </location>
</feature>
<keyword evidence="4 7" id="KW-0238">DNA-binding</keyword>
<dbReference type="InterPro" id="IPR036388">
    <property type="entry name" value="WH-like_DNA-bd_sf"/>
</dbReference>
<dbReference type="EMBL" id="QRYQ01000020">
    <property type="protein sequence ID" value="RGU90038.1"/>
    <property type="molecule type" value="Genomic_DNA"/>
</dbReference>
<protein>
    <submittedName>
        <fullName evidence="10">DNA-binding response regulator</fullName>
    </submittedName>
</protein>
<dbReference type="PANTHER" id="PTHR48111:SF22">
    <property type="entry name" value="REGULATOR OF RPOS"/>
    <property type="match status" value="1"/>
</dbReference>
<accession>A0A395W533</accession>
<dbReference type="InterPro" id="IPR016032">
    <property type="entry name" value="Sig_transdc_resp-reg_C-effctor"/>
</dbReference>
<dbReference type="AlphaFoldDB" id="A0A395W533"/>
<dbReference type="SUPFAM" id="SSF46894">
    <property type="entry name" value="C-terminal effector domain of the bipartite response regulators"/>
    <property type="match status" value="1"/>
</dbReference>
<gene>
    <name evidence="10" type="ORF">DWW32_09550</name>
</gene>
<evidence type="ECO:0000256" key="5">
    <source>
        <dbReference type="ARBA" id="ARBA00023163"/>
    </source>
</evidence>
<dbReference type="InterPro" id="IPR039420">
    <property type="entry name" value="WalR-like"/>
</dbReference>
<evidence type="ECO:0000313" key="10">
    <source>
        <dbReference type="EMBL" id="RGU90038.1"/>
    </source>
</evidence>
<dbReference type="PANTHER" id="PTHR48111">
    <property type="entry name" value="REGULATOR OF RPOS"/>
    <property type="match status" value="1"/>
</dbReference>
<dbReference type="Gene3D" id="6.10.250.690">
    <property type="match status" value="1"/>
</dbReference>
<dbReference type="GO" id="GO:0032993">
    <property type="term" value="C:protein-DNA complex"/>
    <property type="evidence" value="ECO:0007669"/>
    <property type="project" value="TreeGrafter"/>
</dbReference>
<reference evidence="10 11" key="1">
    <citation type="submission" date="2018-08" db="EMBL/GenBank/DDBJ databases">
        <title>A genome reference for cultivated species of the human gut microbiota.</title>
        <authorList>
            <person name="Zou Y."/>
            <person name="Xue W."/>
            <person name="Luo G."/>
        </authorList>
    </citation>
    <scope>NUCLEOTIDE SEQUENCE [LARGE SCALE GENOMIC DNA]</scope>
    <source>
        <strain evidence="10 11">AF15-20</strain>
    </source>
</reference>
<dbReference type="PROSITE" id="PS50110">
    <property type="entry name" value="RESPONSE_REGULATORY"/>
    <property type="match status" value="1"/>
</dbReference>
<evidence type="ECO:0000256" key="4">
    <source>
        <dbReference type="ARBA" id="ARBA00023125"/>
    </source>
</evidence>
<feature type="modified residue" description="4-aspartylphosphate" evidence="6">
    <location>
        <position position="51"/>
    </location>
</feature>
<dbReference type="SUPFAM" id="SSF52172">
    <property type="entry name" value="CheY-like"/>
    <property type="match status" value="1"/>
</dbReference>
<dbReference type="GO" id="GO:0006355">
    <property type="term" value="P:regulation of DNA-templated transcription"/>
    <property type="evidence" value="ECO:0007669"/>
    <property type="project" value="InterPro"/>
</dbReference>
<keyword evidence="3" id="KW-0805">Transcription regulation</keyword>
<dbReference type="Pfam" id="PF00072">
    <property type="entry name" value="Response_reg"/>
    <property type="match status" value="1"/>
</dbReference>
<evidence type="ECO:0000256" key="6">
    <source>
        <dbReference type="PROSITE-ProRule" id="PRU00169"/>
    </source>
</evidence>
<dbReference type="CDD" id="cd17625">
    <property type="entry name" value="REC_OmpR_DrrD-like"/>
    <property type="match status" value="1"/>
</dbReference>
<keyword evidence="2" id="KW-0902">Two-component regulatory system</keyword>
<dbReference type="Proteomes" id="UP000265489">
    <property type="component" value="Unassembled WGS sequence"/>
</dbReference>
<evidence type="ECO:0000259" key="9">
    <source>
        <dbReference type="PROSITE" id="PS51755"/>
    </source>
</evidence>
<dbReference type="GO" id="GO:0000976">
    <property type="term" value="F:transcription cis-regulatory region binding"/>
    <property type="evidence" value="ECO:0007669"/>
    <property type="project" value="TreeGrafter"/>
</dbReference>
<dbReference type="PROSITE" id="PS51755">
    <property type="entry name" value="OMPR_PHOB"/>
    <property type="match status" value="1"/>
</dbReference>
<dbReference type="Gene3D" id="1.10.10.10">
    <property type="entry name" value="Winged helix-like DNA-binding domain superfamily/Winged helix DNA-binding domain"/>
    <property type="match status" value="1"/>
</dbReference>
<sequence>MNILVVDDEKNIAYAIAQILEEQKWQVTMAYDGQEGLDLALSGYYDVAILDIMLPGMNGFEIVQKMRANKIETPTLLLSALDEIPDKVKGLNVGADDYMTKPFSAAELVARINALTRRKGEVIVHELKYEDLSLQLDTCELYCASQHIHLGYKEFEIMKQLMSHPEMITSKDDLIISVWGSESDAMDNNVEVYISFLRKKLKFLKSQVSIKVIRKVGYRLEVCDA</sequence>
<evidence type="ECO:0000256" key="3">
    <source>
        <dbReference type="ARBA" id="ARBA00023015"/>
    </source>
</evidence>
<dbReference type="GO" id="GO:0000156">
    <property type="term" value="F:phosphorelay response regulator activity"/>
    <property type="evidence" value="ECO:0007669"/>
    <property type="project" value="TreeGrafter"/>
</dbReference>
<dbReference type="FunFam" id="3.40.50.2300:FF:000001">
    <property type="entry name" value="DNA-binding response regulator PhoB"/>
    <property type="match status" value="1"/>
</dbReference>
<proteinExistence type="predicted"/>
<organism evidence="10 11">
    <name type="scientific">Holdemanella biformis</name>
    <dbReference type="NCBI Taxonomy" id="1735"/>
    <lineage>
        <taxon>Bacteria</taxon>
        <taxon>Bacillati</taxon>
        <taxon>Bacillota</taxon>
        <taxon>Erysipelotrichia</taxon>
        <taxon>Erysipelotrichales</taxon>
        <taxon>Erysipelotrichaceae</taxon>
        <taxon>Holdemanella</taxon>
    </lineage>
</organism>
<feature type="DNA-binding region" description="OmpR/PhoB-type" evidence="7">
    <location>
        <begin position="124"/>
        <end position="222"/>
    </location>
</feature>
<name>A0A395W533_9FIRM</name>
<dbReference type="Gene3D" id="3.40.50.2300">
    <property type="match status" value="1"/>
</dbReference>
<dbReference type="InterPro" id="IPR001789">
    <property type="entry name" value="Sig_transdc_resp-reg_receiver"/>
</dbReference>
<dbReference type="SMART" id="SM00862">
    <property type="entry name" value="Trans_reg_C"/>
    <property type="match status" value="1"/>
</dbReference>
<dbReference type="Pfam" id="PF00486">
    <property type="entry name" value="Trans_reg_C"/>
    <property type="match status" value="1"/>
</dbReference>
<evidence type="ECO:0000259" key="8">
    <source>
        <dbReference type="PROSITE" id="PS50110"/>
    </source>
</evidence>
<evidence type="ECO:0000256" key="2">
    <source>
        <dbReference type="ARBA" id="ARBA00023012"/>
    </source>
</evidence>
<dbReference type="InterPro" id="IPR011006">
    <property type="entry name" value="CheY-like_superfamily"/>
</dbReference>
<dbReference type="InterPro" id="IPR001867">
    <property type="entry name" value="OmpR/PhoB-type_DNA-bd"/>
</dbReference>
<dbReference type="GeneID" id="66580223"/>
<dbReference type="GO" id="GO:0005829">
    <property type="term" value="C:cytosol"/>
    <property type="evidence" value="ECO:0007669"/>
    <property type="project" value="TreeGrafter"/>
</dbReference>